<protein>
    <submittedName>
        <fullName evidence="1">Uncharacterized protein</fullName>
    </submittedName>
</protein>
<organism evidence="1 2">
    <name type="scientific">Rhizopogon vesiculosus</name>
    <dbReference type="NCBI Taxonomy" id="180088"/>
    <lineage>
        <taxon>Eukaryota</taxon>
        <taxon>Fungi</taxon>
        <taxon>Dikarya</taxon>
        <taxon>Basidiomycota</taxon>
        <taxon>Agaricomycotina</taxon>
        <taxon>Agaricomycetes</taxon>
        <taxon>Agaricomycetidae</taxon>
        <taxon>Boletales</taxon>
        <taxon>Suillineae</taxon>
        <taxon>Rhizopogonaceae</taxon>
        <taxon>Rhizopogon</taxon>
    </lineage>
</organism>
<accession>A0A1J8Q7I7</accession>
<proteinExistence type="predicted"/>
<dbReference type="AlphaFoldDB" id="A0A1J8Q7I7"/>
<gene>
    <name evidence="1" type="ORF">AZE42_02653</name>
</gene>
<dbReference type="Proteomes" id="UP000183567">
    <property type="component" value="Unassembled WGS sequence"/>
</dbReference>
<name>A0A1J8Q7I7_9AGAM</name>
<reference evidence="1 2" key="1">
    <citation type="submission" date="2016-03" db="EMBL/GenBank/DDBJ databases">
        <title>Comparative genomics of the ectomycorrhizal sister species Rhizopogon vinicolor and Rhizopogon vesiculosus (Basidiomycota: Boletales) reveals a divergence of the mating type B locus.</title>
        <authorList>
            <person name="Mujic A.B."/>
            <person name="Kuo A."/>
            <person name="Tritt A."/>
            <person name="Lipzen A."/>
            <person name="Chen C."/>
            <person name="Johnson J."/>
            <person name="Sharma A."/>
            <person name="Barry K."/>
            <person name="Grigoriev I.V."/>
            <person name="Spatafora J.W."/>
        </authorList>
    </citation>
    <scope>NUCLEOTIDE SEQUENCE [LARGE SCALE GENOMIC DNA]</scope>
    <source>
        <strain evidence="1 2">AM-OR11-056</strain>
    </source>
</reference>
<keyword evidence="2" id="KW-1185">Reference proteome</keyword>
<evidence type="ECO:0000313" key="1">
    <source>
        <dbReference type="EMBL" id="OJA15923.1"/>
    </source>
</evidence>
<comment type="caution">
    <text evidence="1">The sequence shown here is derived from an EMBL/GenBank/DDBJ whole genome shotgun (WGS) entry which is preliminary data.</text>
</comment>
<dbReference type="EMBL" id="LVVM01002785">
    <property type="protein sequence ID" value="OJA15923.1"/>
    <property type="molecule type" value="Genomic_DNA"/>
</dbReference>
<sequence>MPVFFVVLKTDLLPVEVPNDASIFQIFQYLKSESDTGHRILGRTLCDQYKYYKLNNPVALPRSSYNRDEIVQTCMHRSNWEEVYLDYSLDVLAPISARNVYIVIQPRADPTQTAIADLGANHGDIFGCLQITVANLRRWTMEDVENNLQGGRLWRSVDSPDYPVAIATIEQSLAQRRTFNITVANLQRWTMEDVENNLQGGRLWRSVNLLDDDCPAAIATIEQSLARRRTFNIPPEENSDLEHALEHDAPFWAIYEQTPNVVHNVTDREFATFFHVVRCFDEDSTRIKNDGSSAMKASNFISAGSSAMKASNFVVYFISPVFFSSFNERFEFKQYVGQLMWKFD</sequence>
<evidence type="ECO:0000313" key="2">
    <source>
        <dbReference type="Proteomes" id="UP000183567"/>
    </source>
</evidence>
<dbReference type="OrthoDB" id="2692480at2759"/>